<keyword evidence="2" id="KW-1185">Reference proteome</keyword>
<evidence type="ECO:0000313" key="2">
    <source>
        <dbReference type="Proteomes" id="UP000198822"/>
    </source>
</evidence>
<sequence>MRFAWVDDVMLADGRAAATFAQEWFRDRATVAVGGETWLFRKEGFGGDWAAALDGVDRIHARSISMWRMRWEVSAPSGTYEVQRSGSFPQATFSLLADGVVVGDIRSTGFWTYKPEMHAPDAMPAVEAAFVLWVVRRAIGRASSAAAASAT</sequence>
<dbReference type="Proteomes" id="UP000198822">
    <property type="component" value="Chromosome I"/>
</dbReference>
<protein>
    <submittedName>
        <fullName evidence="1">Uncharacterized protein</fullName>
    </submittedName>
</protein>
<accession>A0A1G8C3J9</accession>
<dbReference type="OrthoDB" id="4868576at2"/>
<organism evidence="1 2">
    <name type="scientific">Agrococcus jejuensis</name>
    <dbReference type="NCBI Taxonomy" id="399736"/>
    <lineage>
        <taxon>Bacteria</taxon>
        <taxon>Bacillati</taxon>
        <taxon>Actinomycetota</taxon>
        <taxon>Actinomycetes</taxon>
        <taxon>Micrococcales</taxon>
        <taxon>Microbacteriaceae</taxon>
        <taxon>Agrococcus</taxon>
    </lineage>
</organism>
<reference evidence="2" key="1">
    <citation type="submission" date="2016-10" db="EMBL/GenBank/DDBJ databases">
        <authorList>
            <person name="Varghese N."/>
            <person name="Submissions S."/>
        </authorList>
    </citation>
    <scope>NUCLEOTIDE SEQUENCE [LARGE SCALE GENOMIC DNA]</scope>
    <source>
        <strain evidence="2">DSM 22002</strain>
    </source>
</reference>
<dbReference type="RefSeq" id="WP_092503251.1">
    <property type="nucleotide sequence ID" value="NZ_LT629695.1"/>
</dbReference>
<dbReference type="EMBL" id="LT629695">
    <property type="protein sequence ID" value="SDH39868.1"/>
    <property type="molecule type" value="Genomic_DNA"/>
</dbReference>
<evidence type="ECO:0000313" key="1">
    <source>
        <dbReference type="EMBL" id="SDH39868.1"/>
    </source>
</evidence>
<proteinExistence type="predicted"/>
<dbReference type="AlphaFoldDB" id="A0A1G8C3J9"/>
<gene>
    <name evidence="1" type="ORF">SAMN04489720_1150</name>
</gene>
<name>A0A1G8C3J9_9MICO</name>